<sequence>MAEEAEAEFSWGCHACRARQNLLGGSVQDKQIGDVGVKFLLFDQKAKQLYLCRYQREDALSNCQTYVLRRLGESDRLENPRQLLLRPGHPMFASLEVIAGRARACVWSLETQSIPETYSLEVTISDAESARAISWVHGITSLNNPALCLLLSTQVLLVTVEGSGEAGGLVGQEYLRLEVGFPSSCFCWSKDACQLLVGGSGQILCFSWAKDSRSLEQPLSKDFLCGGDCVEIHAWHSAFLCRVDHKEKAPDSRAQTVPALMLPGGQTCHAPARPVLEPLVQEVEEEKSATLETAEGRGGLLAGLAGSSRSYGGGSGLAGLGGLQVVPCHRQLLPLCFERRTDGLQLHCGNEQSIEGELVAVVDGDKLGAACVVVGSFCNAEISVFGLLPPHRWLPTSCKTTRTTCGSEGEWRKLFSVDLSPTAPMRLSGLAVWGGLGELEAHCLISERSEPGPGASIARELWHKSRRLAEHFIASQDEEDCQTEAKVYGPEQSQVFHRLADDVAGIRQEMKGLRECLVEFTHDFKRMVAAVETLARRSVPFQTFRLFESPKHPSQPSELLWMTRLRRAAVLLMAQRCQNSTKQPRVCHRCRARSAKGGLTSSANAKPTIPVSKAKPTPASPILTGSGRKKPWSSPRTPRQSLQLQEMASTCEDAVRRIDQLSAATQQLLKELGLSSVGGVGRSPSRTRLNSFADTCSVPTRTFIGAAQEPTVQLPCLPTYSQPATARNVGQPSQVPVRDPETERQRMFGPPSVAFQRLEQSLASYVPAPLSAGRVTLACGRCLDLRELLPAFASNMDANTAQRERIAEGLARRQISQELLNVHKRFDPTASELTWSHGRLRDFVKACFAELAVVSPTDSQIYMVYTHFDPELTMKLTALESISLVEVLLRASLGPEPMPDDSQHGFDHPTLLAEQWVSQYVPLPVDGTISIAYSTGVVIHFPDFSEMLQGLANLNKPQRGNILYRIASCDLLRHALQVFKNCEDGTGYLTWSDRRIEGFVTEVFVQEGLVPPTAQQVAAFYDKFAELQPRLNASECLCLVDALFRALLHAGTDRQRPTDPAGHPHVEAFVAEEPTSGSPDPGQLFGCPRPGTERENLATAASFTGDVREQEPLTAQEEPKPITAARAWVASVAHSLPFLEPLSGSHLSSAEKFAELALQVYLEQPSAMQGKLFYAGERQHEMESFLSALFHRASLSLSGPGPHGLHPPPSSLVSTVAEQIDLQGSGFLDVTQCLLLSDALMRLAEKPKPSEREEKLGPGMHRKGGPHLGPMMGPFCAVSVAGAASPPVLDERTPQGIRQHAPPVDQETLQQVASKAFMTCDQGGHGYLTWSEVRSFISMIFRGLGLVNHLTESDIYKLYARFDEDHTARLGMDQCLRLARVLKSAQNFPVGRSRIFYKSRPAKQLCQQHFKIRGFRPSNFATPAVIDDGTAAVFLQQYFSLVKSHCETRLVNKKSAMRELNGKLFPLIVEAFHRHDRDGDGVLNKQEAHILFTLFVSDRLGFSDAARAMIYQQTGDSEKAADRVAQYSKFKEMYNKRAFQAFVSDEDGYMQLHEVLTTLSLHTDKHMALFKAFGLQEADEETEESYYADHYA</sequence>
<evidence type="ECO:0000313" key="5">
    <source>
        <dbReference type="Proteomes" id="UP000601435"/>
    </source>
</evidence>
<dbReference type="Proteomes" id="UP000601435">
    <property type="component" value="Unassembled WGS sequence"/>
</dbReference>
<keyword evidence="5" id="KW-1185">Reference proteome</keyword>
<reference evidence="4" key="1">
    <citation type="submission" date="2021-02" db="EMBL/GenBank/DDBJ databases">
        <authorList>
            <person name="Dougan E. K."/>
            <person name="Rhodes N."/>
            <person name="Thang M."/>
            <person name="Chan C."/>
        </authorList>
    </citation>
    <scope>NUCLEOTIDE SEQUENCE</scope>
</reference>
<feature type="region of interest" description="Disordered" evidence="2">
    <location>
        <begin position="597"/>
        <end position="644"/>
    </location>
</feature>
<organism evidence="4 5">
    <name type="scientific">Symbiodinium necroappetens</name>
    <dbReference type="NCBI Taxonomy" id="1628268"/>
    <lineage>
        <taxon>Eukaryota</taxon>
        <taxon>Sar</taxon>
        <taxon>Alveolata</taxon>
        <taxon>Dinophyceae</taxon>
        <taxon>Suessiales</taxon>
        <taxon>Symbiodiniaceae</taxon>
        <taxon>Symbiodinium</taxon>
    </lineage>
</organism>
<dbReference type="InterPro" id="IPR002048">
    <property type="entry name" value="EF_hand_dom"/>
</dbReference>
<feature type="domain" description="EF-hand" evidence="3">
    <location>
        <begin position="1470"/>
        <end position="1498"/>
    </location>
</feature>
<feature type="compositionally biased region" description="Basic and acidic residues" evidence="2">
    <location>
        <begin position="1246"/>
        <end position="1256"/>
    </location>
</feature>
<feature type="region of interest" description="Disordered" evidence="2">
    <location>
        <begin position="1072"/>
        <end position="1091"/>
    </location>
</feature>
<dbReference type="OrthoDB" id="429040at2759"/>
<evidence type="ECO:0000256" key="1">
    <source>
        <dbReference type="SAM" id="Coils"/>
    </source>
</evidence>
<name>A0A813AI03_9DINO</name>
<evidence type="ECO:0000256" key="2">
    <source>
        <dbReference type="SAM" id="MobiDB-lite"/>
    </source>
</evidence>
<keyword evidence="1" id="KW-0175">Coiled coil</keyword>
<feature type="compositionally biased region" description="Polar residues" evidence="2">
    <location>
        <begin position="634"/>
        <end position="644"/>
    </location>
</feature>
<feature type="region of interest" description="Disordered" evidence="2">
    <location>
        <begin position="1246"/>
        <end position="1268"/>
    </location>
</feature>
<dbReference type="EMBL" id="CAJNJA010058619">
    <property type="protein sequence ID" value="CAE7865094.1"/>
    <property type="molecule type" value="Genomic_DNA"/>
</dbReference>
<feature type="coiled-coil region" evidence="1">
    <location>
        <begin position="644"/>
        <end position="671"/>
    </location>
</feature>
<comment type="caution">
    <text evidence="4">The sequence shown here is derived from an EMBL/GenBank/DDBJ whole genome shotgun (WGS) entry which is preliminary data.</text>
</comment>
<dbReference type="SUPFAM" id="SSF47473">
    <property type="entry name" value="EF-hand"/>
    <property type="match status" value="1"/>
</dbReference>
<proteinExistence type="predicted"/>
<dbReference type="PROSITE" id="PS50222">
    <property type="entry name" value="EF_HAND_2"/>
    <property type="match status" value="1"/>
</dbReference>
<dbReference type="InterPro" id="IPR011992">
    <property type="entry name" value="EF-hand-dom_pair"/>
</dbReference>
<gene>
    <name evidence="4" type="ORF">SNEC2469_LOCUS27646</name>
</gene>
<dbReference type="GO" id="GO:0005509">
    <property type="term" value="F:calcium ion binding"/>
    <property type="evidence" value="ECO:0007669"/>
    <property type="project" value="InterPro"/>
</dbReference>
<accession>A0A813AI03</accession>
<protein>
    <recommendedName>
        <fullName evidence="3">EF-hand domain-containing protein</fullName>
    </recommendedName>
</protein>
<dbReference type="Gene3D" id="1.10.238.10">
    <property type="entry name" value="EF-hand"/>
    <property type="match status" value="1"/>
</dbReference>
<evidence type="ECO:0000259" key="3">
    <source>
        <dbReference type="PROSITE" id="PS50222"/>
    </source>
</evidence>
<evidence type="ECO:0000313" key="4">
    <source>
        <dbReference type="EMBL" id="CAE7865094.1"/>
    </source>
</evidence>